<dbReference type="SUPFAM" id="SSF50494">
    <property type="entry name" value="Trypsin-like serine proteases"/>
    <property type="match status" value="1"/>
</dbReference>
<name>A0ABT1BX35_9BACT</name>
<protein>
    <submittedName>
        <fullName evidence="2">Tetratricopeptide repeat protein</fullName>
    </submittedName>
</protein>
<proteinExistence type="predicted"/>
<organism evidence="2 3">
    <name type="scientific">Segatella cerevisiae</name>
    <dbReference type="NCBI Taxonomy" id="2053716"/>
    <lineage>
        <taxon>Bacteria</taxon>
        <taxon>Pseudomonadati</taxon>
        <taxon>Bacteroidota</taxon>
        <taxon>Bacteroidia</taxon>
        <taxon>Bacteroidales</taxon>
        <taxon>Prevotellaceae</taxon>
        <taxon>Segatella</taxon>
    </lineage>
</organism>
<evidence type="ECO:0000256" key="1">
    <source>
        <dbReference type="SAM" id="SignalP"/>
    </source>
</evidence>
<dbReference type="InterPro" id="IPR011990">
    <property type="entry name" value="TPR-like_helical_dom_sf"/>
</dbReference>
<comment type="caution">
    <text evidence="2">The sequence shown here is derived from an EMBL/GenBank/DDBJ whole genome shotgun (WGS) entry which is preliminary data.</text>
</comment>
<dbReference type="RefSeq" id="WP_252760370.1">
    <property type="nucleotide sequence ID" value="NZ_JAMXLY010000010.1"/>
</dbReference>
<dbReference type="Proteomes" id="UP001204015">
    <property type="component" value="Unassembled WGS sequence"/>
</dbReference>
<dbReference type="InterPro" id="IPR009003">
    <property type="entry name" value="Peptidase_S1_PA"/>
</dbReference>
<dbReference type="Gene3D" id="1.25.40.10">
    <property type="entry name" value="Tetratricopeptide repeat domain"/>
    <property type="match status" value="2"/>
</dbReference>
<reference evidence="2 3" key="1">
    <citation type="submission" date="2022-06" db="EMBL/GenBank/DDBJ databases">
        <title>A taxonomic note on the genus Prevotella: Description of four novel genera and emended description of the genera Hallella and Xylanibacter.</title>
        <authorList>
            <person name="Hitch T.C.A."/>
        </authorList>
    </citation>
    <scope>NUCLEOTIDE SEQUENCE [LARGE SCALE GENOMIC DNA]</scope>
    <source>
        <strain evidence="2 3">DSM 100619</strain>
    </source>
</reference>
<dbReference type="SUPFAM" id="SSF48452">
    <property type="entry name" value="TPR-like"/>
    <property type="match status" value="2"/>
</dbReference>
<keyword evidence="1" id="KW-0732">Signal</keyword>
<feature type="signal peptide" evidence="1">
    <location>
        <begin position="1"/>
        <end position="21"/>
    </location>
</feature>
<gene>
    <name evidence="2" type="ORF">NG821_03970</name>
</gene>
<keyword evidence="3" id="KW-1185">Reference proteome</keyword>
<dbReference type="EMBL" id="JAMXLY010000010">
    <property type="protein sequence ID" value="MCO6025007.1"/>
    <property type="molecule type" value="Genomic_DNA"/>
</dbReference>
<evidence type="ECO:0000313" key="3">
    <source>
        <dbReference type="Proteomes" id="UP001204015"/>
    </source>
</evidence>
<sequence>MKKIKLLSCLFFLALSVSVYAQSGSVKNVSKSVFTLTTFSKDKSIKASSCGVFIDDHGTAIAPFEPFIGADSATVVDASGAAMPVDFIMGADENYDVVKFKVDHATKGAGISSQSAPAGSDIWIVAFSNQKPNVKGLKVGRVEKFKNVYNYYVSDFAAPETDYGCPVVDGSGKILGILKSLDANHTSIIDAQYINSLKVNALTSQTMTQTGIRTGLPDTEKDATTAMFLARSLRPKSDNYKYAHEFINMFPNSSQGYKSLAELYVADSLIAEADKEMKEGIEKSTLKDEAHSNYSSLIFSQALYHPNQYKDWTLDKALEEAEKAYQIKPEPVYKHQQAQIIYAKGNYQQAYDMFMGLTKTPLNNGELWYECAQCKIQLKAPNQDIKVLLDSAVNVSSRKGLAAPYYLARGRFFDANKQYRDAIKDYYVYDSLSHTQDPAFFFMRYQCELNAKMWQQALLDIARASLLNPQEPVYLANWASLDLRVNRIDEAISTATQCTKLAPSYPEGYLLLGLAQIAKKQKAEGLKNLEKAKSLGDSRAQGYIDKNK</sequence>
<evidence type="ECO:0000313" key="2">
    <source>
        <dbReference type="EMBL" id="MCO6025007.1"/>
    </source>
</evidence>
<accession>A0ABT1BX35</accession>
<feature type="chain" id="PRO_5046507794" evidence="1">
    <location>
        <begin position="22"/>
        <end position="548"/>
    </location>
</feature>